<dbReference type="EMBL" id="CP022957">
    <property type="protein sequence ID" value="ASV32152.1"/>
    <property type="molecule type" value="Genomic_DNA"/>
</dbReference>
<organism evidence="1 2">
    <name type="scientific">Maribacter cobaltidurans</name>
    <dbReference type="NCBI Taxonomy" id="1178778"/>
    <lineage>
        <taxon>Bacteria</taxon>
        <taxon>Pseudomonadati</taxon>
        <taxon>Bacteroidota</taxon>
        <taxon>Flavobacteriia</taxon>
        <taxon>Flavobacteriales</taxon>
        <taxon>Flavobacteriaceae</taxon>
        <taxon>Maribacter</taxon>
    </lineage>
</organism>
<proteinExistence type="predicted"/>
<accession>A0A223VA44</accession>
<gene>
    <name evidence="1" type="ORF">CJ263_19065</name>
</gene>
<reference evidence="1 2" key="1">
    <citation type="submission" date="2017-08" db="EMBL/GenBank/DDBJ databases">
        <title>The complete genome sequence of Maribacter sp. B1, isolated from deep-sea sediment.</title>
        <authorList>
            <person name="Wu Y.-H."/>
            <person name="Cheng H."/>
            <person name="Xu X.-W."/>
        </authorList>
    </citation>
    <scope>NUCLEOTIDE SEQUENCE [LARGE SCALE GENOMIC DNA]</scope>
    <source>
        <strain evidence="1 2">B1</strain>
    </source>
</reference>
<name>A0A223VA44_9FLAO</name>
<evidence type="ECO:0000313" key="2">
    <source>
        <dbReference type="Proteomes" id="UP000215244"/>
    </source>
</evidence>
<dbReference type="Pfam" id="PF19578">
    <property type="entry name" value="DUF6090"/>
    <property type="match status" value="1"/>
</dbReference>
<dbReference type="AlphaFoldDB" id="A0A223VA44"/>
<dbReference type="OrthoDB" id="821805at2"/>
<dbReference type="KEGG" id="marb:CJ263_19065"/>
<sequence length="252" mass="29174">MIKFFRRIRQQLLSENKFSKYLIYAFGEIILVVIGILIALQINNLNESRKQSELEQDYLFALKKEFENNLVEVNRVIDLNTDLIKYAKELSRYTGPNTPEITEKEFGKLFFGAVNSEVQYRPGSGVTNEIISSGKLNIFQNKELKNALATLDGLMLRIRFQENNELSKHRDALLDFGQDKVSMRRMVFDAYGETFGIDRGKFLDSNLHLLRSIEFDNRLVGFIATSGFLEGRYVELKQQIEQIIAIIDNQIK</sequence>
<dbReference type="InterPro" id="IPR045749">
    <property type="entry name" value="DUF6090"/>
</dbReference>
<dbReference type="RefSeq" id="WP_094998725.1">
    <property type="nucleotide sequence ID" value="NZ_BMJL01000008.1"/>
</dbReference>
<dbReference type="Proteomes" id="UP000215244">
    <property type="component" value="Chromosome"/>
</dbReference>
<evidence type="ECO:0000313" key="1">
    <source>
        <dbReference type="EMBL" id="ASV32152.1"/>
    </source>
</evidence>
<protein>
    <submittedName>
        <fullName evidence="1">Uncharacterized protein</fullName>
    </submittedName>
</protein>
<keyword evidence="2" id="KW-1185">Reference proteome</keyword>